<dbReference type="GO" id="GO:0008270">
    <property type="term" value="F:zinc ion binding"/>
    <property type="evidence" value="ECO:0007669"/>
    <property type="project" value="InterPro"/>
</dbReference>
<dbReference type="Pfam" id="PF00172">
    <property type="entry name" value="Zn_clus"/>
    <property type="match status" value="1"/>
</dbReference>
<accession>A0A5N6SBN5</accession>
<dbReference type="OrthoDB" id="2943660at2759"/>
<feature type="domain" description="Zn(2)-C6 fungal-type" evidence="8">
    <location>
        <begin position="28"/>
        <end position="58"/>
    </location>
</feature>
<keyword evidence="10" id="KW-1185">Reference proteome</keyword>
<dbReference type="SMART" id="SM00066">
    <property type="entry name" value="GAL4"/>
    <property type="match status" value="1"/>
</dbReference>
<dbReference type="Proteomes" id="UP000325672">
    <property type="component" value="Unassembled WGS sequence"/>
</dbReference>
<dbReference type="AlphaFoldDB" id="A0A5N6SBN5"/>
<feature type="region of interest" description="Disordered" evidence="7">
    <location>
        <begin position="1"/>
        <end position="27"/>
    </location>
</feature>
<dbReference type="PROSITE" id="PS00463">
    <property type="entry name" value="ZN2_CY6_FUNGAL_1"/>
    <property type="match status" value="1"/>
</dbReference>
<dbReference type="PROSITE" id="PS50048">
    <property type="entry name" value="ZN2_CY6_FUNGAL_2"/>
    <property type="match status" value="1"/>
</dbReference>
<organism evidence="9 10">
    <name type="scientific">Aspergillus pseudotamarii</name>
    <dbReference type="NCBI Taxonomy" id="132259"/>
    <lineage>
        <taxon>Eukaryota</taxon>
        <taxon>Fungi</taxon>
        <taxon>Dikarya</taxon>
        <taxon>Ascomycota</taxon>
        <taxon>Pezizomycotina</taxon>
        <taxon>Eurotiomycetes</taxon>
        <taxon>Eurotiomycetidae</taxon>
        <taxon>Eurotiales</taxon>
        <taxon>Aspergillaceae</taxon>
        <taxon>Aspergillus</taxon>
        <taxon>Aspergillus subgen. Circumdati</taxon>
    </lineage>
</organism>
<dbReference type="PANTHER" id="PTHR31069">
    <property type="entry name" value="OLEATE-ACTIVATED TRANSCRIPTION FACTOR 1-RELATED"/>
    <property type="match status" value="1"/>
</dbReference>
<dbReference type="SUPFAM" id="SSF57701">
    <property type="entry name" value="Zn2/Cys6 DNA-binding domain"/>
    <property type="match status" value="1"/>
</dbReference>
<feature type="compositionally biased region" description="Low complexity" evidence="7">
    <location>
        <begin position="141"/>
        <end position="152"/>
    </location>
</feature>
<keyword evidence="5" id="KW-0804">Transcription</keyword>
<name>A0A5N6SBN5_ASPPS</name>
<dbReference type="EMBL" id="ML743663">
    <property type="protein sequence ID" value="KAE8131367.1"/>
    <property type="molecule type" value="Genomic_DNA"/>
</dbReference>
<evidence type="ECO:0000256" key="1">
    <source>
        <dbReference type="ARBA" id="ARBA00022723"/>
    </source>
</evidence>
<dbReference type="GO" id="GO:0045122">
    <property type="term" value="P:aflatoxin biosynthetic process"/>
    <property type="evidence" value="ECO:0007669"/>
    <property type="project" value="InterPro"/>
</dbReference>
<dbReference type="Gene3D" id="4.10.240.10">
    <property type="entry name" value="Zn(2)-C6 fungal-type DNA-binding domain"/>
    <property type="match status" value="1"/>
</dbReference>
<sequence length="449" mass="47715">MVDHISPRASPGPIRSSQTRRARKLRDSCTSCASSKVRCTKEKPACARCIERGLACQYMVSKRMGRNPRAPSPLEPTQRPSESLPSAGSEQGHSTHNTYSTPHAHTQADTHSHSHSHPQPHPQPQPQSDQPPNALPTPNGSSSVSAIVSHQSPRLPSETQGLGGDSSGQDQGTLSSLAVGSDFGDSLQSIDHGNHPDFLAEPTGSLFDAFLEVGTPMIDPFLESAPLPLCQARSCCFSLALQTLTHLFPHAPLGCQLRLTDSEDSSCNLTTIDMVISGNKQATDAVRKILGCSCAQDGYLLSIIVLIVLKVLGWYAAAAGTQCPSSAVGGNTSSGSSSSCGNSPATVSSNRLSEERVLHLPSMVGEHCVEEEDQPRVAAQLVLSELHRVQSLVNLLAKRLQEGGDDAAAIASHHPASPFALLGFSGLEANLRHRLRVVSADIIDFLHRE</sequence>
<evidence type="ECO:0000256" key="7">
    <source>
        <dbReference type="SAM" id="MobiDB-lite"/>
    </source>
</evidence>
<evidence type="ECO:0000256" key="6">
    <source>
        <dbReference type="ARBA" id="ARBA00023242"/>
    </source>
</evidence>
<dbReference type="InterPro" id="IPR036864">
    <property type="entry name" value="Zn2-C6_fun-type_DNA-bd_sf"/>
</dbReference>
<keyword evidence="1" id="KW-0479">Metal-binding</keyword>
<evidence type="ECO:0000313" key="10">
    <source>
        <dbReference type="Proteomes" id="UP000325672"/>
    </source>
</evidence>
<dbReference type="InterPro" id="IPR001138">
    <property type="entry name" value="Zn2Cys6_DnaBD"/>
</dbReference>
<dbReference type="PANTHER" id="PTHR31069:SF31">
    <property type="entry name" value="MONODICTYPHENONE CLUSTER TRANSCRIPTION FACTOR-RELATED"/>
    <property type="match status" value="1"/>
</dbReference>
<dbReference type="GO" id="GO:0000981">
    <property type="term" value="F:DNA-binding transcription factor activity, RNA polymerase II-specific"/>
    <property type="evidence" value="ECO:0007669"/>
    <property type="project" value="InterPro"/>
</dbReference>
<dbReference type="RefSeq" id="XP_031907430.1">
    <property type="nucleotide sequence ID" value="XM_032058131.1"/>
</dbReference>
<evidence type="ECO:0000256" key="5">
    <source>
        <dbReference type="ARBA" id="ARBA00023163"/>
    </source>
</evidence>
<proteinExistence type="predicted"/>
<keyword evidence="4" id="KW-0238">DNA-binding</keyword>
<protein>
    <submittedName>
        <fullName evidence="9">Aflatoxin biosynthesis regulatory protein</fullName>
    </submittedName>
</protein>
<dbReference type="InterPro" id="IPR050675">
    <property type="entry name" value="OAF3"/>
</dbReference>
<keyword evidence="3" id="KW-0805">Transcription regulation</keyword>
<feature type="compositionally biased region" description="Polar residues" evidence="7">
    <location>
        <begin position="78"/>
        <end position="105"/>
    </location>
</feature>
<dbReference type="PRINTS" id="PR00755">
    <property type="entry name" value="AFLATOXINBRP"/>
</dbReference>
<keyword evidence="2" id="KW-0862">Zinc</keyword>
<feature type="region of interest" description="Disordered" evidence="7">
    <location>
        <begin position="65"/>
        <end position="180"/>
    </location>
</feature>
<gene>
    <name evidence="9" type="ORF">BDV38DRAFT_276000</name>
</gene>
<evidence type="ECO:0000256" key="4">
    <source>
        <dbReference type="ARBA" id="ARBA00023125"/>
    </source>
</evidence>
<feature type="compositionally biased region" description="Low complexity" evidence="7">
    <location>
        <begin position="167"/>
        <end position="177"/>
    </location>
</feature>
<keyword evidence="6" id="KW-0539">Nucleus</keyword>
<reference evidence="9 10" key="1">
    <citation type="submission" date="2019-04" db="EMBL/GenBank/DDBJ databases">
        <title>Friends and foes A comparative genomics study of 23 Aspergillus species from section Flavi.</title>
        <authorList>
            <consortium name="DOE Joint Genome Institute"/>
            <person name="Kjaerbolling I."/>
            <person name="Vesth T."/>
            <person name="Frisvad J.C."/>
            <person name="Nybo J.L."/>
            <person name="Theobald S."/>
            <person name="Kildgaard S."/>
            <person name="Isbrandt T."/>
            <person name="Kuo A."/>
            <person name="Sato A."/>
            <person name="Lyhne E.K."/>
            <person name="Kogle M.E."/>
            <person name="Wiebenga A."/>
            <person name="Kun R.S."/>
            <person name="Lubbers R.J."/>
            <person name="Makela M.R."/>
            <person name="Barry K."/>
            <person name="Chovatia M."/>
            <person name="Clum A."/>
            <person name="Daum C."/>
            <person name="Haridas S."/>
            <person name="He G."/>
            <person name="LaButti K."/>
            <person name="Lipzen A."/>
            <person name="Mondo S."/>
            <person name="Riley R."/>
            <person name="Salamov A."/>
            <person name="Simmons B.A."/>
            <person name="Magnuson J.K."/>
            <person name="Henrissat B."/>
            <person name="Mortensen U.H."/>
            <person name="Larsen T.O."/>
            <person name="Devries R.P."/>
            <person name="Grigoriev I.V."/>
            <person name="Machida M."/>
            <person name="Baker S.E."/>
            <person name="Andersen M.R."/>
        </authorList>
    </citation>
    <scope>NUCLEOTIDE SEQUENCE [LARGE SCALE GENOMIC DNA]</scope>
    <source>
        <strain evidence="9 10">CBS 117625</strain>
    </source>
</reference>
<evidence type="ECO:0000259" key="8">
    <source>
        <dbReference type="PROSITE" id="PS50048"/>
    </source>
</evidence>
<dbReference type="Pfam" id="PF08493">
    <property type="entry name" value="AflR"/>
    <property type="match status" value="1"/>
</dbReference>
<evidence type="ECO:0000256" key="3">
    <source>
        <dbReference type="ARBA" id="ARBA00023015"/>
    </source>
</evidence>
<dbReference type="GO" id="GO:0003677">
    <property type="term" value="F:DNA binding"/>
    <property type="evidence" value="ECO:0007669"/>
    <property type="project" value="UniProtKB-KW"/>
</dbReference>
<dbReference type="GeneID" id="43642341"/>
<dbReference type="CDD" id="cd00067">
    <property type="entry name" value="GAL4"/>
    <property type="match status" value="1"/>
</dbReference>
<dbReference type="InterPro" id="IPR013700">
    <property type="entry name" value="AflR"/>
</dbReference>
<evidence type="ECO:0000256" key="2">
    <source>
        <dbReference type="ARBA" id="ARBA00022833"/>
    </source>
</evidence>
<evidence type="ECO:0000313" key="9">
    <source>
        <dbReference type="EMBL" id="KAE8131367.1"/>
    </source>
</evidence>
<dbReference type="GO" id="GO:0005634">
    <property type="term" value="C:nucleus"/>
    <property type="evidence" value="ECO:0007669"/>
    <property type="project" value="InterPro"/>
</dbReference>
<dbReference type="GO" id="GO:0009893">
    <property type="term" value="P:positive regulation of metabolic process"/>
    <property type="evidence" value="ECO:0007669"/>
    <property type="project" value="UniProtKB-ARBA"/>
</dbReference>